<sequence length="61" mass="6598">MRKGLLLNPKLSLFPSSVGKAGDRSGGCCCCCCCCLCSSYYLSFTGSVLYSMTNKHRVSFI</sequence>
<feature type="non-terminal residue" evidence="1">
    <location>
        <position position="61"/>
    </location>
</feature>
<reference evidence="1" key="1">
    <citation type="submission" date="2014-05" db="EMBL/GenBank/DDBJ databases">
        <authorList>
            <person name="Chronopoulou M."/>
        </authorList>
    </citation>
    <scope>NUCLEOTIDE SEQUENCE</scope>
    <source>
        <tissue evidence="1">Whole organism</tissue>
    </source>
</reference>
<accession>A0A0K2VE13</accession>
<dbReference type="EMBL" id="HACA01031254">
    <property type="protein sequence ID" value="CDW48615.1"/>
    <property type="molecule type" value="Transcribed_RNA"/>
</dbReference>
<name>A0A0K2VE13_LEPSM</name>
<dbReference type="AlphaFoldDB" id="A0A0K2VE13"/>
<evidence type="ECO:0000313" key="1">
    <source>
        <dbReference type="EMBL" id="CDW48615.1"/>
    </source>
</evidence>
<organism evidence="1">
    <name type="scientific">Lepeophtheirus salmonis</name>
    <name type="common">Salmon louse</name>
    <name type="synonym">Caligus salmonis</name>
    <dbReference type="NCBI Taxonomy" id="72036"/>
    <lineage>
        <taxon>Eukaryota</taxon>
        <taxon>Metazoa</taxon>
        <taxon>Ecdysozoa</taxon>
        <taxon>Arthropoda</taxon>
        <taxon>Crustacea</taxon>
        <taxon>Multicrustacea</taxon>
        <taxon>Hexanauplia</taxon>
        <taxon>Copepoda</taxon>
        <taxon>Siphonostomatoida</taxon>
        <taxon>Caligidae</taxon>
        <taxon>Lepeophtheirus</taxon>
    </lineage>
</organism>
<proteinExistence type="predicted"/>
<protein>
    <submittedName>
        <fullName evidence="1">Uncharacterized protein</fullName>
    </submittedName>
</protein>